<keyword evidence="2" id="KW-1185">Reference proteome</keyword>
<protein>
    <recommendedName>
        <fullName evidence="3">DDE superfamily endonuclease</fullName>
    </recommendedName>
</protein>
<gene>
    <name evidence="1" type="ORF">LY56_03267</name>
</gene>
<dbReference type="EMBL" id="QKZQ01000023">
    <property type="protein sequence ID" value="PZX37033.1"/>
    <property type="molecule type" value="Genomic_DNA"/>
</dbReference>
<name>A0A2W7PNW2_9RHOB</name>
<accession>A0A2W7PNW2</accession>
<evidence type="ECO:0000313" key="2">
    <source>
        <dbReference type="Proteomes" id="UP000249364"/>
    </source>
</evidence>
<proteinExistence type="predicted"/>
<evidence type="ECO:0008006" key="3">
    <source>
        <dbReference type="Google" id="ProtNLM"/>
    </source>
</evidence>
<dbReference type="AlphaFoldDB" id="A0A2W7PNW2"/>
<reference evidence="1 2" key="1">
    <citation type="submission" date="2018-06" db="EMBL/GenBank/DDBJ databases">
        <title>Genomic Encyclopedia of Archaeal and Bacterial Type Strains, Phase II (KMG-II): from individual species to whole genera.</title>
        <authorList>
            <person name="Goeker M."/>
        </authorList>
    </citation>
    <scope>NUCLEOTIDE SEQUENCE [LARGE SCALE GENOMIC DNA]</scope>
    <source>
        <strain evidence="1 2">DSM 13087</strain>
    </source>
</reference>
<sequence>MSVSDWAGSFGNWRSALDELKVFIGPAFKRSEQQLSAGAFIDGLLSGAERKTGWMLAEEAGLARPYRIQSLLGRSSWSADSLCGQVRNYAVD</sequence>
<dbReference type="Proteomes" id="UP000249364">
    <property type="component" value="Unassembled WGS sequence"/>
</dbReference>
<organism evidence="1 2">
    <name type="scientific">Roseinatronobacter thiooxidans</name>
    <dbReference type="NCBI Taxonomy" id="121821"/>
    <lineage>
        <taxon>Bacteria</taxon>
        <taxon>Pseudomonadati</taxon>
        <taxon>Pseudomonadota</taxon>
        <taxon>Alphaproteobacteria</taxon>
        <taxon>Rhodobacterales</taxon>
        <taxon>Paracoccaceae</taxon>
        <taxon>Roseinatronobacter</taxon>
    </lineage>
</organism>
<feature type="non-terminal residue" evidence="1">
    <location>
        <position position="92"/>
    </location>
</feature>
<evidence type="ECO:0000313" key="1">
    <source>
        <dbReference type="EMBL" id="PZX37033.1"/>
    </source>
</evidence>
<comment type="caution">
    <text evidence="1">The sequence shown here is derived from an EMBL/GenBank/DDBJ whole genome shotgun (WGS) entry which is preliminary data.</text>
</comment>